<keyword evidence="4" id="KW-0560">Oxidoreductase</keyword>
<dbReference type="Gene3D" id="3.90.700.10">
    <property type="entry name" value="Succinate dehydrogenase/fumarate reductase flavoprotein, catalytic domain"/>
    <property type="match status" value="1"/>
</dbReference>
<name>A0A227KSS2_9BURK</name>
<gene>
    <name evidence="7" type="ORF">ADH67_02200</name>
</gene>
<dbReference type="GO" id="GO:0008202">
    <property type="term" value="P:steroid metabolic process"/>
    <property type="evidence" value="ECO:0007669"/>
    <property type="project" value="UniProtKB-ARBA"/>
</dbReference>
<sequence length="497" mass="54212">MLRRTVLALPCLFLSPTSADRLLSSADASEFIKKETSQLPGEVELLIIGSGAAGLSCAVRAAELGVKSILLVEKEPLIGGSSKMCGGHFSVADTEYQRLNHVTDSPELFYRDLIQAGGGKNDPSLVQKFVEAGRAQFDFLYKNNIKPMSLWASGGSDIPRGHVFNPHEIVFFLLDKARNANVRIVPSVRAVEIELSPVSQKMTVTLEYLGQRLEVRTAVTVLASGGFANNRKMLQEYLNDLENIQVFSGNGNTGDGHKIGLELGGQLIDTEFIKPSYGFIKNAADPNDFTMIFYGGAVILNQDGHRFVNESISYKDIGLIALQQTNGRSFIVFDENIRIRQLESRPPEAKLWENLNKHSSYVFFADTIAEAARRAGLHPINTEKTIRDYNEMVEKGEGLPFGRKSLSGGFGKPVKIERPPFYVMPASSGIMGTYCGLKVNDKTQLLRSDGQIIPNVLAAGEIMGGVHGENFTPGCGFGKALAFGRVAGETAYSLIQP</sequence>
<reference evidence="8" key="1">
    <citation type="submission" date="2017-05" db="EMBL/GenBank/DDBJ databases">
        <title>Improved OligoMM genomes.</title>
        <authorList>
            <person name="Garzetti D."/>
        </authorList>
    </citation>
    <scope>NUCLEOTIDE SEQUENCE [LARGE SCALE GENOMIC DNA]</scope>
    <source>
        <strain evidence="8">YL45</strain>
    </source>
</reference>
<evidence type="ECO:0000313" key="8">
    <source>
        <dbReference type="Proteomes" id="UP000214610"/>
    </source>
</evidence>
<keyword evidence="8" id="KW-1185">Reference proteome</keyword>
<evidence type="ECO:0000259" key="6">
    <source>
        <dbReference type="Pfam" id="PF00890"/>
    </source>
</evidence>
<evidence type="ECO:0000256" key="2">
    <source>
        <dbReference type="ARBA" id="ARBA00022630"/>
    </source>
</evidence>
<dbReference type="InterPro" id="IPR036188">
    <property type="entry name" value="FAD/NAD-bd_sf"/>
</dbReference>
<evidence type="ECO:0000256" key="1">
    <source>
        <dbReference type="ARBA" id="ARBA00001974"/>
    </source>
</evidence>
<keyword evidence="5" id="KW-0732">Signal</keyword>
<accession>A0A227KSS2</accession>
<evidence type="ECO:0000256" key="5">
    <source>
        <dbReference type="SAM" id="SignalP"/>
    </source>
</evidence>
<comment type="cofactor">
    <cofactor evidence="1">
        <name>FAD</name>
        <dbReference type="ChEBI" id="CHEBI:57692"/>
    </cofactor>
</comment>
<dbReference type="GO" id="GO:0016491">
    <property type="term" value="F:oxidoreductase activity"/>
    <property type="evidence" value="ECO:0007669"/>
    <property type="project" value="UniProtKB-KW"/>
</dbReference>
<dbReference type="SUPFAM" id="SSF51905">
    <property type="entry name" value="FAD/NAD(P)-binding domain"/>
    <property type="match status" value="1"/>
</dbReference>
<organism evidence="7 8">
    <name type="scientific">Turicimonas muris</name>
    <dbReference type="NCBI Taxonomy" id="1796652"/>
    <lineage>
        <taxon>Bacteria</taxon>
        <taxon>Pseudomonadati</taxon>
        <taxon>Pseudomonadota</taxon>
        <taxon>Betaproteobacteria</taxon>
        <taxon>Burkholderiales</taxon>
        <taxon>Sutterellaceae</taxon>
        <taxon>Turicimonas</taxon>
    </lineage>
</organism>
<dbReference type="InterPro" id="IPR027477">
    <property type="entry name" value="Succ_DH/fumarate_Rdtase_cat_sf"/>
</dbReference>
<dbReference type="GeneID" id="78363333"/>
<evidence type="ECO:0000313" key="7">
    <source>
        <dbReference type="EMBL" id="OXE51125.1"/>
    </source>
</evidence>
<dbReference type="PANTHER" id="PTHR43400:SF10">
    <property type="entry name" value="3-OXOSTEROID 1-DEHYDROGENASE"/>
    <property type="match status" value="1"/>
</dbReference>
<dbReference type="AlphaFoldDB" id="A0A227KSS2"/>
<dbReference type="RefSeq" id="WP_066591205.1">
    <property type="nucleotide sequence ID" value="NZ_CAJTBZ010000050.1"/>
</dbReference>
<dbReference type="InterPro" id="IPR003953">
    <property type="entry name" value="FAD-dep_OxRdtase_2_FAD-bd"/>
</dbReference>
<keyword evidence="3" id="KW-0274">FAD</keyword>
<dbReference type="PANTHER" id="PTHR43400">
    <property type="entry name" value="FUMARATE REDUCTASE"/>
    <property type="match status" value="1"/>
</dbReference>
<feature type="chain" id="PRO_5011290198" description="FAD-dependent oxidoreductase 2 FAD-binding domain-containing protein" evidence="5">
    <location>
        <begin position="20"/>
        <end position="497"/>
    </location>
</feature>
<dbReference type="SUPFAM" id="SSF56425">
    <property type="entry name" value="Succinate dehydrogenase/fumarate reductase flavoprotein, catalytic domain"/>
    <property type="match status" value="1"/>
</dbReference>
<evidence type="ECO:0000256" key="3">
    <source>
        <dbReference type="ARBA" id="ARBA00022827"/>
    </source>
</evidence>
<dbReference type="EMBL" id="NHMP01000001">
    <property type="protein sequence ID" value="OXE51125.1"/>
    <property type="molecule type" value="Genomic_DNA"/>
</dbReference>
<feature type="signal peptide" evidence="5">
    <location>
        <begin position="1"/>
        <end position="19"/>
    </location>
</feature>
<feature type="domain" description="FAD-dependent oxidoreductase 2 FAD-binding" evidence="6">
    <location>
        <begin position="45"/>
        <end position="475"/>
    </location>
</feature>
<protein>
    <recommendedName>
        <fullName evidence="6">FAD-dependent oxidoreductase 2 FAD-binding domain-containing protein</fullName>
    </recommendedName>
</protein>
<dbReference type="Pfam" id="PF00890">
    <property type="entry name" value="FAD_binding_2"/>
    <property type="match status" value="1"/>
</dbReference>
<dbReference type="InterPro" id="IPR050315">
    <property type="entry name" value="FAD-oxidoreductase_2"/>
</dbReference>
<keyword evidence="2" id="KW-0285">Flavoprotein</keyword>
<dbReference type="Proteomes" id="UP000214610">
    <property type="component" value="Unassembled WGS sequence"/>
</dbReference>
<proteinExistence type="predicted"/>
<comment type="caution">
    <text evidence="7">The sequence shown here is derived from an EMBL/GenBank/DDBJ whole genome shotgun (WGS) entry which is preliminary data.</text>
</comment>
<dbReference type="Gene3D" id="3.50.50.60">
    <property type="entry name" value="FAD/NAD(P)-binding domain"/>
    <property type="match status" value="1"/>
</dbReference>
<evidence type="ECO:0000256" key="4">
    <source>
        <dbReference type="ARBA" id="ARBA00023002"/>
    </source>
</evidence>